<dbReference type="RefSeq" id="WP_339589338.1">
    <property type="nucleotide sequence ID" value="NZ_JBBHJZ010000007.1"/>
</dbReference>
<dbReference type="Proteomes" id="UP001361239">
    <property type="component" value="Unassembled WGS sequence"/>
</dbReference>
<reference evidence="2 3" key="1">
    <citation type="submission" date="2024-03" db="EMBL/GenBank/DDBJ databases">
        <authorList>
            <person name="Jo J.-H."/>
        </authorList>
    </citation>
    <scope>NUCLEOTIDE SEQUENCE [LARGE SCALE GENOMIC DNA]</scope>
    <source>
        <strain evidence="2 3">PS1R-30</strain>
    </source>
</reference>
<evidence type="ECO:0000256" key="1">
    <source>
        <dbReference type="SAM" id="MobiDB-lite"/>
    </source>
</evidence>
<sequence>MMGTGEGAWSNPAVDCRSERLDEIGMIGREHQSALARAAQKVLSPALAATVAVFDRGLEGHRLTRNGQRAHARERIELEPSPIQ</sequence>
<evidence type="ECO:0000313" key="3">
    <source>
        <dbReference type="Proteomes" id="UP001361239"/>
    </source>
</evidence>
<proteinExistence type="predicted"/>
<name>A0ABU8S368_9SPHN</name>
<organism evidence="2 3">
    <name type="scientific">Novosphingobium anseongense</name>
    <dbReference type="NCBI Taxonomy" id="3133436"/>
    <lineage>
        <taxon>Bacteria</taxon>
        <taxon>Pseudomonadati</taxon>
        <taxon>Pseudomonadota</taxon>
        <taxon>Alphaproteobacteria</taxon>
        <taxon>Sphingomonadales</taxon>
        <taxon>Sphingomonadaceae</taxon>
        <taxon>Novosphingobium</taxon>
    </lineage>
</organism>
<accession>A0ABU8S368</accession>
<feature type="region of interest" description="Disordered" evidence="1">
    <location>
        <begin position="64"/>
        <end position="84"/>
    </location>
</feature>
<comment type="caution">
    <text evidence="2">The sequence shown here is derived from an EMBL/GenBank/DDBJ whole genome shotgun (WGS) entry which is preliminary data.</text>
</comment>
<keyword evidence="3" id="KW-1185">Reference proteome</keyword>
<gene>
    <name evidence="2" type="ORF">WG901_22300</name>
</gene>
<protein>
    <submittedName>
        <fullName evidence="2">Uncharacterized protein</fullName>
    </submittedName>
</protein>
<evidence type="ECO:0000313" key="2">
    <source>
        <dbReference type="EMBL" id="MEJ5979402.1"/>
    </source>
</evidence>
<dbReference type="EMBL" id="JBBHJZ010000007">
    <property type="protein sequence ID" value="MEJ5979402.1"/>
    <property type="molecule type" value="Genomic_DNA"/>
</dbReference>